<evidence type="ECO:0000313" key="13">
    <source>
        <dbReference type="Proteomes" id="UP000665043"/>
    </source>
</evidence>
<dbReference type="PANTHER" id="PTHR10110:SF86">
    <property type="entry name" value="SODIUM_HYDROGEN EXCHANGER 7"/>
    <property type="match status" value="1"/>
</dbReference>
<evidence type="ECO:0000256" key="10">
    <source>
        <dbReference type="SAM" id="Phobius"/>
    </source>
</evidence>
<feature type="transmembrane region" description="Helical" evidence="10">
    <location>
        <begin position="112"/>
        <end position="136"/>
    </location>
</feature>
<dbReference type="RefSeq" id="WP_209368425.1">
    <property type="nucleotide sequence ID" value="NZ_CP046956.1"/>
</dbReference>
<sequence length="395" mass="42963">MLAHQIVLLLFLGYIVFSIDKKQKYFPVPMVLVLLGIALSFISYFDSLKITKEIIFNVFLPALLFTSAYQFSLDSLKKNKWIIATLTTVGLMATAGLLGVAIYFISGPFLQISLLGALLIAAILTPTDPVSVVSILKQSTGNEKIADIVEGESMVNDGTSIVVYSVLLTMYKSGESFSIVSFLSEFLLVSAGGVILGIIFGWLLSRAVHYTHHKQYQVMLSIIVAYGSFHIAEKIGISGVLATVTAGIMLSWEFGKTEKEDYFHDSLDGFWTIVEPSVLALIFLLIGIDAADYLAFPGWVLAFIIFVLSLVVRFLVLAGFTSAVPAWRKKFSAGDVGLITWSGIKGTMSVALLLGLEAGVDQDNVLVSLTFAAVLLSLVIQSVGVYPLTKEKEKE</sequence>
<feature type="transmembrane region" description="Helical" evidence="10">
    <location>
        <begin position="238"/>
        <end position="255"/>
    </location>
</feature>
<keyword evidence="7" id="KW-0406">Ion transport</keyword>
<feature type="transmembrane region" description="Helical" evidence="10">
    <location>
        <begin position="83"/>
        <end position="105"/>
    </location>
</feature>
<gene>
    <name evidence="12" type="ORF">ERJ70_07865</name>
</gene>
<feature type="transmembrane region" description="Helical" evidence="10">
    <location>
        <begin position="28"/>
        <end position="45"/>
    </location>
</feature>
<evidence type="ECO:0000259" key="11">
    <source>
        <dbReference type="Pfam" id="PF00999"/>
    </source>
</evidence>
<dbReference type="Proteomes" id="UP000665043">
    <property type="component" value="Chromosome"/>
</dbReference>
<feature type="transmembrane region" description="Helical" evidence="10">
    <location>
        <begin position="54"/>
        <end position="71"/>
    </location>
</feature>
<feature type="transmembrane region" description="Helical" evidence="10">
    <location>
        <begin position="267"/>
        <end position="288"/>
    </location>
</feature>
<keyword evidence="4 10" id="KW-0812">Transmembrane</keyword>
<evidence type="ECO:0000256" key="6">
    <source>
        <dbReference type="ARBA" id="ARBA00023053"/>
    </source>
</evidence>
<keyword evidence="6" id="KW-0915">Sodium</keyword>
<keyword evidence="9" id="KW-0739">Sodium transport</keyword>
<evidence type="ECO:0000256" key="7">
    <source>
        <dbReference type="ARBA" id="ARBA00023065"/>
    </source>
</evidence>
<feature type="transmembrane region" description="Helical" evidence="10">
    <location>
        <begin position="366"/>
        <end position="388"/>
    </location>
</feature>
<feature type="domain" description="Cation/H+ exchanger transmembrane" evidence="11">
    <location>
        <begin position="8"/>
        <end position="390"/>
    </location>
</feature>
<proteinExistence type="predicted"/>
<keyword evidence="3" id="KW-1003">Cell membrane</keyword>
<dbReference type="Pfam" id="PF00999">
    <property type="entry name" value="Na_H_Exchanger"/>
    <property type="match status" value="1"/>
</dbReference>
<organism evidence="12 13">
    <name type="scientific">Sediminibacillus dalangtanensis</name>
    <dbReference type="NCBI Taxonomy" id="2729421"/>
    <lineage>
        <taxon>Bacteria</taxon>
        <taxon>Bacillati</taxon>
        <taxon>Bacillota</taxon>
        <taxon>Bacilli</taxon>
        <taxon>Bacillales</taxon>
        <taxon>Bacillaceae</taxon>
        <taxon>Sediminibacillus</taxon>
    </lineage>
</organism>
<dbReference type="Gene3D" id="1.20.1530.20">
    <property type="match status" value="1"/>
</dbReference>
<keyword evidence="13" id="KW-1185">Reference proteome</keyword>
<dbReference type="InterPro" id="IPR006153">
    <property type="entry name" value="Cation/H_exchanger_TM"/>
</dbReference>
<evidence type="ECO:0000256" key="2">
    <source>
        <dbReference type="ARBA" id="ARBA00022448"/>
    </source>
</evidence>
<evidence type="ECO:0000256" key="1">
    <source>
        <dbReference type="ARBA" id="ARBA00004651"/>
    </source>
</evidence>
<accession>A0ABX7VQT4</accession>
<dbReference type="PANTHER" id="PTHR10110">
    <property type="entry name" value="SODIUM/HYDROGEN EXCHANGER"/>
    <property type="match status" value="1"/>
</dbReference>
<evidence type="ECO:0000256" key="3">
    <source>
        <dbReference type="ARBA" id="ARBA00022475"/>
    </source>
</evidence>
<evidence type="ECO:0000256" key="8">
    <source>
        <dbReference type="ARBA" id="ARBA00023136"/>
    </source>
</evidence>
<evidence type="ECO:0000256" key="5">
    <source>
        <dbReference type="ARBA" id="ARBA00022989"/>
    </source>
</evidence>
<feature type="transmembrane region" description="Helical" evidence="10">
    <location>
        <begin position="177"/>
        <end position="204"/>
    </location>
</feature>
<dbReference type="InterPro" id="IPR038770">
    <property type="entry name" value="Na+/solute_symporter_sf"/>
</dbReference>
<protein>
    <submittedName>
        <fullName evidence="12">Sodium:proton antiporter</fullName>
    </submittedName>
</protein>
<reference evidence="12 13" key="1">
    <citation type="submission" date="2019-12" db="EMBL/GenBank/DDBJ databases">
        <title>The whole genome sequencing of a strain isolated from a Mars analog, Dalangtan Playa.</title>
        <authorList>
            <person name="Huang T."/>
        </authorList>
    </citation>
    <scope>NUCLEOTIDE SEQUENCE [LARGE SCALE GENOMIC DNA]</scope>
    <source>
        <strain evidence="12 13">DP4-553-S</strain>
    </source>
</reference>
<dbReference type="InterPro" id="IPR018422">
    <property type="entry name" value="Cation/H_exchanger_CPA1"/>
</dbReference>
<keyword evidence="2" id="KW-0813">Transport</keyword>
<evidence type="ECO:0000256" key="4">
    <source>
        <dbReference type="ARBA" id="ARBA00022692"/>
    </source>
</evidence>
<evidence type="ECO:0000256" key="9">
    <source>
        <dbReference type="ARBA" id="ARBA00023201"/>
    </source>
</evidence>
<evidence type="ECO:0000313" key="12">
    <source>
        <dbReference type="EMBL" id="QTM99224.1"/>
    </source>
</evidence>
<comment type="subcellular location">
    <subcellularLocation>
        <location evidence="1">Cell membrane</location>
        <topology evidence="1">Multi-pass membrane protein</topology>
    </subcellularLocation>
</comment>
<name>A0ABX7VQT4_9BACI</name>
<dbReference type="EMBL" id="CP046956">
    <property type="protein sequence ID" value="QTM99224.1"/>
    <property type="molecule type" value="Genomic_DNA"/>
</dbReference>
<feature type="transmembrane region" description="Helical" evidence="10">
    <location>
        <begin position="300"/>
        <end position="324"/>
    </location>
</feature>
<keyword evidence="8 10" id="KW-0472">Membrane</keyword>
<feature type="transmembrane region" description="Helical" evidence="10">
    <location>
        <begin position="336"/>
        <end position="354"/>
    </location>
</feature>
<keyword evidence="5 10" id="KW-1133">Transmembrane helix</keyword>